<dbReference type="Proteomes" id="UP000186400">
    <property type="component" value="Unassembled WGS sequence"/>
</dbReference>
<keyword evidence="4" id="KW-1134">Transmembrane beta strand</keyword>
<reference evidence="9 10" key="1">
    <citation type="submission" date="2017-01" db="EMBL/GenBank/DDBJ databases">
        <authorList>
            <person name="Mah S.A."/>
            <person name="Swanson W.J."/>
            <person name="Moy G.W."/>
            <person name="Vacquier V.D."/>
        </authorList>
    </citation>
    <scope>NUCLEOTIDE SEQUENCE [LARGE SCALE GENOMIC DNA]</scope>
    <source>
        <strain evidence="9 10">ASpG1</strain>
    </source>
</reference>
<dbReference type="InterPro" id="IPR003423">
    <property type="entry name" value="OMP_efflux"/>
</dbReference>
<evidence type="ECO:0000256" key="5">
    <source>
        <dbReference type="ARBA" id="ARBA00022692"/>
    </source>
</evidence>
<dbReference type="AlphaFoldDB" id="A0A1N6TN07"/>
<accession>A0A1N6TN07</accession>
<keyword evidence="6" id="KW-0472">Membrane</keyword>
<keyword evidence="8" id="KW-0175">Coiled coil</keyword>
<name>A0A1N6TN07_9SPIO</name>
<dbReference type="PANTHER" id="PTHR30026:SF20">
    <property type="entry name" value="OUTER MEMBRANE PROTEIN TOLC"/>
    <property type="match status" value="1"/>
</dbReference>
<keyword evidence="3" id="KW-0813">Transport</keyword>
<dbReference type="RefSeq" id="WP_076488953.1">
    <property type="nucleotide sequence ID" value="NZ_FTMS01000010.1"/>
</dbReference>
<dbReference type="SUPFAM" id="SSF56954">
    <property type="entry name" value="Outer membrane efflux proteins (OEP)"/>
    <property type="match status" value="1"/>
</dbReference>
<dbReference type="Pfam" id="PF02321">
    <property type="entry name" value="OEP"/>
    <property type="match status" value="2"/>
</dbReference>
<evidence type="ECO:0000256" key="4">
    <source>
        <dbReference type="ARBA" id="ARBA00022452"/>
    </source>
</evidence>
<dbReference type="PANTHER" id="PTHR30026">
    <property type="entry name" value="OUTER MEMBRANE PROTEIN TOLC"/>
    <property type="match status" value="1"/>
</dbReference>
<evidence type="ECO:0000256" key="1">
    <source>
        <dbReference type="ARBA" id="ARBA00004442"/>
    </source>
</evidence>
<keyword evidence="10" id="KW-1185">Reference proteome</keyword>
<comment type="similarity">
    <text evidence="2">Belongs to the outer membrane factor (OMF) (TC 1.B.17) family.</text>
</comment>
<dbReference type="Gene3D" id="1.20.1600.10">
    <property type="entry name" value="Outer membrane efflux proteins (OEP)"/>
    <property type="match status" value="1"/>
</dbReference>
<dbReference type="EMBL" id="FTMS01000010">
    <property type="protein sequence ID" value="SIQ54790.1"/>
    <property type="molecule type" value="Genomic_DNA"/>
</dbReference>
<keyword evidence="5" id="KW-0812">Transmembrane</keyword>
<sequence>MAFILHRRCGPPGASWQRPIFRRLLCFLPLVLLFYPGLVYPGVVSSDEGGAGQGRPLSLREAIDLARENDAALRKADLAAADAARSHRQSWGLFLPSATLQGGTSYTRDLFFDSEARRDPRWSPTSSLGVSLQLSPDIAPQIALREVAQERAFLDRDITYIDLVAQVRRRYYGLIHLQDRLQLLAEDIQLAEQQARQTRTRYENGLVSQRDLLQAELAVERARLNYRQGQTDFQLAQVRLLVLLGLEGYDPDDAGNLVLVDSLELSLDRVVLPLVLERYPASRYDAAMQDLRLRAAELSRREEGLSSRAPSLNLSTSWNSTLDSPQTDSLRVGFSLSLPLDGWLAGSSRAERVARADLQLSQDRIDRDDRYRQYQVRVQELVTQVNNAVEQIEIALLQVDIAEQFYALTEEGFLRGTVERMELDRARRDLLDARISVASGRYQHGLAATDLAQAVGEVNPEALLQEITR</sequence>
<dbReference type="GO" id="GO:0009279">
    <property type="term" value="C:cell outer membrane"/>
    <property type="evidence" value="ECO:0007669"/>
    <property type="project" value="UniProtKB-SubCell"/>
</dbReference>
<keyword evidence="7" id="KW-0998">Cell outer membrane</keyword>
<evidence type="ECO:0000256" key="3">
    <source>
        <dbReference type="ARBA" id="ARBA00022448"/>
    </source>
</evidence>
<dbReference type="GO" id="GO:0015562">
    <property type="term" value="F:efflux transmembrane transporter activity"/>
    <property type="evidence" value="ECO:0007669"/>
    <property type="project" value="InterPro"/>
</dbReference>
<dbReference type="GO" id="GO:0015288">
    <property type="term" value="F:porin activity"/>
    <property type="evidence" value="ECO:0007669"/>
    <property type="project" value="TreeGrafter"/>
</dbReference>
<evidence type="ECO:0000256" key="2">
    <source>
        <dbReference type="ARBA" id="ARBA00007613"/>
    </source>
</evidence>
<organism evidence="9 10">
    <name type="scientific">Alkalispirochaeta americana</name>
    <dbReference type="NCBI Taxonomy" id="159291"/>
    <lineage>
        <taxon>Bacteria</taxon>
        <taxon>Pseudomonadati</taxon>
        <taxon>Spirochaetota</taxon>
        <taxon>Spirochaetia</taxon>
        <taxon>Spirochaetales</taxon>
        <taxon>Spirochaetaceae</taxon>
        <taxon>Alkalispirochaeta</taxon>
    </lineage>
</organism>
<dbReference type="InterPro" id="IPR051906">
    <property type="entry name" value="TolC-like"/>
</dbReference>
<evidence type="ECO:0000313" key="9">
    <source>
        <dbReference type="EMBL" id="SIQ54790.1"/>
    </source>
</evidence>
<proteinExistence type="inferred from homology"/>
<evidence type="ECO:0000256" key="8">
    <source>
        <dbReference type="SAM" id="Coils"/>
    </source>
</evidence>
<evidence type="ECO:0000313" key="10">
    <source>
        <dbReference type="Proteomes" id="UP000186400"/>
    </source>
</evidence>
<gene>
    <name evidence="9" type="ORF">SAMN05920897_110120</name>
</gene>
<protein>
    <submittedName>
        <fullName evidence="9">Outer membrane protein TolC</fullName>
    </submittedName>
</protein>
<dbReference type="STRING" id="159291.SAMN05920897_110120"/>
<dbReference type="GO" id="GO:1990281">
    <property type="term" value="C:efflux pump complex"/>
    <property type="evidence" value="ECO:0007669"/>
    <property type="project" value="TreeGrafter"/>
</dbReference>
<evidence type="ECO:0000256" key="7">
    <source>
        <dbReference type="ARBA" id="ARBA00023237"/>
    </source>
</evidence>
<comment type="subcellular location">
    <subcellularLocation>
        <location evidence="1">Cell outer membrane</location>
    </subcellularLocation>
</comment>
<evidence type="ECO:0000256" key="6">
    <source>
        <dbReference type="ARBA" id="ARBA00023136"/>
    </source>
</evidence>
<feature type="coiled-coil region" evidence="8">
    <location>
        <begin position="281"/>
        <end position="308"/>
    </location>
</feature>
<feature type="coiled-coil region" evidence="8">
    <location>
        <begin position="174"/>
        <end position="201"/>
    </location>
</feature>
<dbReference type="OrthoDB" id="9953170at2"/>